<feature type="signal peptide" evidence="1">
    <location>
        <begin position="1"/>
        <end position="19"/>
    </location>
</feature>
<name>A0A847S0G5_9NEIS</name>
<feature type="chain" id="PRO_5032458506" evidence="1">
    <location>
        <begin position="20"/>
        <end position="185"/>
    </location>
</feature>
<dbReference type="RefSeq" id="WP_168877043.1">
    <property type="nucleotide sequence ID" value="NZ_JABAIM010000002.1"/>
</dbReference>
<dbReference type="AlphaFoldDB" id="A0A847S0G5"/>
<accession>A0A847S0G5</accession>
<evidence type="ECO:0000256" key="1">
    <source>
        <dbReference type="SAM" id="SignalP"/>
    </source>
</evidence>
<organism evidence="2 3">
    <name type="scientific">Leeia aquatica</name>
    <dbReference type="NCBI Taxonomy" id="2725557"/>
    <lineage>
        <taxon>Bacteria</taxon>
        <taxon>Pseudomonadati</taxon>
        <taxon>Pseudomonadota</taxon>
        <taxon>Betaproteobacteria</taxon>
        <taxon>Neisseriales</taxon>
        <taxon>Leeiaceae</taxon>
        <taxon>Leeia</taxon>
    </lineage>
</organism>
<reference evidence="2 3" key="1">
    <citation type="submission" date="2020-04" db="EMBL/GenBank/DDBJ databases">
        <title>Draft genome of Leeia sp. IMCC25680.</title>
        <authorList>
            <person name="Song J."/>
            <person name="Cho J.-C."/>
        </authorList>
    </citation>
    <scope>NUCLEOTIDE SEQUENCE [LARGE SCALE GENOMIC DNA]</scope>
    <source>
        <strain evidence="2 3">IMCC25680</strain>
    </source>
</reference>
<dbReference type="Proteomes" id="UP000587991">
    <property type="component" value="Unassembled WGS sequence"/>
</dbReference>
<evidence type="ECO:0000313" key="3">
    <source>
        <dbReference type="Proteomes" id="UP000587991"/>
    </source>
</evidence>
<sequence>MIKHTFAILTATLSLATAAAEPIWTSIRPAECTPLTRAASGKMADDYQHCKGMGGWQLWAGSADSQPASWLLLGRGQTMWNTHTLLTNPQRWGQFAGLGADKVEWQQQGGMATGLIFRVNGQQDDGRKQSRLVALKLTPQAVQYCGDADTIAGARALLAQDQCSTPLPAQPVQCLHQAPGAAGCQ</sequence>
<gene>
    <name evidence="2" type="ORF">HF682_09390</name>
</gene>
<keyword evidence="3" id="KW-1185">Reference proteome</keyword>
<proteinExistence type="predicted"/>
<keyword evidence="1" id="KW-0732">Signal</keyword>
<protein>
    <submittedName>
        <fullName evidence="2">Uncharacterized protein</fullName>
    </submittedName>
</protein>
<evidence type="ECO:0000313" key="2">
    <source>
        <dbReference type="EMBL" id="NLR75371.1"/>
    </source>
</evidence>
<dbReference type="EMBL" id="JABAIM010000002">
    <property type="protein sequence ID" value="NLR75371.1"/>
    <property type="molecule type" value="Genomic_DNA"/>
</dbReference>
<comment type="caution">
    <text evidence="2">The sequence shown here is derived from an EMBL/GenBank/DDBJ whole genome shotgun (WGS) entry which is preliminary data.</text>
</comment>